<feature type="region of interest" description="Disordered" evidence="1">
    <location>
        <begin position="274"/>
        <end position="299"/>
    </location>
</feature>
<dbReference type="EMBL" id="CP009111">
    <property type="protein sequence ID" value="ANS31429.1"/>
    <property type="molecule type" value="Genomic_DNA"/>
</dbReference>
<dbReference type="Proteomes" id="UP000186108">
    <property type="component" value="Chromosome"/>
</dbReference>
<sequence>MNLSAYLTATVLLPARLARRGLQAGAWMGTTVLDTTVTGAAAVTGVGMNLATAPLRGGTVSARDMAREFLGGAPSRRYWRGNDRIWMEVRGLDTSDGPRIGTAVLAAVRDLPGVTAVQLNHALSRIVATVGDETPALTQLGDTVSGAENSVRAPEPEQPLDLPGDDVVLAGRVAALATTGLGLGVSVAAAALRLPQLSVAVASAVISADYQPRIRRLVEHRLGPESTDVVLATAEAAILTLTQNPALLAVNVLLRATLTAETWSARQAWHRTEPNLAPHAGDDHPPEHPHRPRSLPVGPLEHHANRSVVAAPAAAAVAGAATGDAGLAGTALIVAAPAATRTARESFAATLSRGLADRHRMLPLRPQALRHLDRVDTVVIDPQTLTPPGPDAAVLDYLRRAGIRTIGLKSPAMGDGQTTFDELHEPTDTTPDTALHDAVEQLQSRGATVAVIAAHAPHALAAADVSIGILGDQAPPWYADLLVDDPATAWRILCAVPAARTASRRGVELSTGSSLLGAVLLLTSIPFRGTEPLTGGAAAGLWIGHRLARRTLDDPLTEHEHEHEHPHADAHRTLRDRVQQAERFAVALPGVGRVPIPTPEQTAYLAALAVLVGLQIIDWPVALVIVAGYIVTTTGRRRPSRTPAPSAA</sequence>
<dbReference type="RefSeq" id="WP_065492615.1">
    <property type="nucleotide sequence ID" value="NZ_CP009111.1"/>
</dbReference>
<evidence type="ECO:0000313" key="3">
    <source>
        <dbReference type="EMBL" id="ANS31429.1"/>
    </source>
</evidence>
<dbReference type="PATRIC" id="fig|37919.13.peg.7160"/>
<accession>A0A1B1KFR6</accession>
<name>A0A1B1KFR6_RHOOP</name>
<evidence type="ECO:0000256" key="2">
    <source>
        <dbReference type="SAM" id="Phobius"/>
    </source>
</evidence>
<keyword evidence="2" id="KW-1133">Transmembrane helix</keyword>
<proteinExistence type="predicted"/>
<dbReference type="AlphaFoldDB" id="A0A1B1KFR6"/>
<feature type="compositionally biased region" description="Basic and acidic residues" evidence="1">
    <location>
        <begin position="280"/>
        <end position="289"/>
    </location>
</feature>
<evidence type="ECO:0000256" key="1">
    <source>
        <dbReference type="SAM" id="MobiDB-lite"/>
    </source>
</evidence>
<feature type="transmembrane region" description="Helical" evidence="2">
    <location>
        <begin position="603"/>
        <end position="631"/>
    </location>
</feature>
<keyword evidence="2" id="KW-0472">Membrane</keyword>
<gene>
    <name evidence="3" type="ORF">R1CP_34070</name>
</gene>
<protein>
    <submittedName>
        <fullName evidence="3">Metal cation transporting P-type ATPase ctpH</fullName>
    </submittedName>
</protein>
<evidence type="ECO:0000313" key="4">
    <source>
        <dbReference type="Proteomes" id="UP000186108"/>
    </source>
</evidence>
<organism evidence="3 4">
    <name type="scientific">Rhodococcus opacus</name>
    <name type="common">Nocardia opaca</name>
    <dbReference type="NCBI Taxonomy" id="37919"/>
    <lineage>
        <taxon>Bacteria</taxon>
        <taxon>Bacillati</taxon>
        <taxon>Actinomycetota</taxon>
        <taxon>Actinomycetes</taxon>
        <taxon>Mycobacteriales</taxon>
        <taxon>Nocardiaceae</taxon>
        <taxon>Rhodococcus</taxon>
    </lineage>
</organism>
<reference evidence="3 4" key="1">
    <citation type="submission" date="2014-07" db="EMBL/GenBank/DDBJ databases">
        <authorList>
            <person name="Zhang J.E."/>
            <person name="Yang H."/>
            <person name="Guo J."/>
            <person name="Deng Z."/>
            <person name="Luo H."/>
            <person name="Luo M."/>
            <person name="Zhao B."/>
        </authorList>
    </citation>
    <scope>NUCLEOTIDE SEQUENCE [LARGE SCALE GENOMIC DNA]</scope>
    <source>
        <strain evidence="3 4">1CP</strain>
    </source>
</reference>
<keyword evidence="2" id="KW-0812">Transmembrane</keyword>